<feature type="transmembrane region" description="Helical" evidence="1">
    <location>
        <begin position="36"/>
        <end position="56"/>
    </location>
</feature>
<evidence type="ECO:0000256" key="1">
    <source>
        <dbReference type="SAM" id="Phobius"/>
    </source>
</evidence>
<accession>A0ABS8AYG6</accession>
<evidence type="ECO:0000313" key="2">
    <source>
        <dbReference type="EMBL" id="MCB2410860.1"/>
    </source>
</evidence>
<keyword evidence="1" id="KW-0472">Membrane</keyword>
<keyword evidence="1" id="KW-1133">Transmembrane helix</keyword>
<name>A0ABS8AYG6_9BACT</name>
<keyword evidence="3" id="KW-1185">Reference proteome</keyword>
<reference evidence="2" key="1">
    <citation type="submission" date="2021-10" db="EMBL/GenBank/DDBJ databases">
        <authorList>
            <person name="Dean J.D."/>
            <person name="Kim M.K."/>
            <person name="Newey C.N."/>
            <person name="Stoker T.S."/>
            <person name="Thompson D.W."/>
            <person name="Grose J.H."/>
        </authorList>
    </citation>
    <scope>NUCLEOTIDE SEQUENCE</scope>
    <source>
        <strain evidence="2">BT178</strain>
    </source>
</reference>
<evidence type="ECO:0000313" key="3">
    <source>
        <dbReference type="Proteomes" id="UP001165296"/>
    </source>
</evidence>
<comment type="caution">
    <text evidence="2">The sequence shown here is derived from an EMBL/GenBank/DDBJ whole genome shotgun (WGS) entry which is preliminary data.</text>
</comment>
<protein>
    <submittedName>
        <fullName evidence="2">Uncharacterized protein</fullName>
    </submittedName>
</protein>
<feature type="transmembrane region" description="Helical" evidence="1">
    <location>
        <begin position="6"/>
        <end position="24"/>
    </location>
</feature>
<feature type="transmembrane region" description="Helical" evidence="1">
    <location>
        <begin position="156"/>
        <end position="175"/>
    </location>
</feature>
<dbReference type="Proteomes" id="UP001165296">
    <property type="component" value="Unassembled WGS sequence"/>
</dbReference>
<feature type="transmembrane region" description="Helical" evidence="1">
    <location>
        <begin position="62"/>
        <end position="80"/>
    </location>
</feature>
<feature type="transmembrane region" description="Helical" evidence="1">
    <location>
        <begin position="195"/>
        <end position="216"/>
    </location>
</feature>
<dbReference type="EMBL" id="JAJADR010000012">
    <property type="protein sequence ID" value="MCB2410860.1"/>
    <property type="molecule type" value="Genomic_DNA"/>
</dbReference>
<sequence length="238" mass="26273">MEHLPAHLGLAFGLTTALTVYIFYRAAHSSRPMLAGLLLWLLGQGMVGRSGFYTVTNTLPPRLSLLLGPPLLLLVGLFATRRGRAFLDGLRLDVLTLLHLVRLPVELVLFGLFLHRAVPGLMTFEGRNWDILSGLSAPVVYYLVFRRQWLGTAGLLLWNILGLGLLLNIVINAMLSVPSPLQQFAFEQPNVGILYFPFVWLPGCVVPLVLVAHLVAIRQLWLKARTANPQPAGQIMVA</sequence>
<gene>
    <name evidence="2" type="ORF">LGH74_22925</name>
</gene>
<keyword evidence="1" id="KW-0812">Transmembrane</keyword>
<feature type="transmembrane region" description="Helical" evidence="1">
    <location>
        <begin position="92"/>
        <end position="114"/>
    </location>
</feature>
<proteinExistence type="predicted"/>
<dbReference type="RefSeq" id="WP_226180166.1">
    <property type="nucleotide sequence ID" value="NZ_JAJADR010000012.1"/>
</dbReference>
<feature type="transmembrane region" description="Helical" evidence="1">
    <location>
        <begin position="126"/>
        <end position="144"/>
    </location>
</feature>
<organism evidence="2 3">
    <name type="scientific">Hymenobacter lucidus</name>
    <dbReference type="NCBI Taxonomy" id="2880930"/>
    <lineage>
        <taxon>Bacteria</taxon>
        <taxon>Pseudomonadati</taxon>
        <taxon>Bacteroidota</taxon>
        <taxon>Cytophagia</taxon>
        <taxon>Cytophagales</taxon>
        <taxon>Hymenobacteraceae</taxon>
        <taxon>Hymenobacter</taxon>
    </lineage>
</organism>